<feature type="transmembrane region" description="Helical" evidence="1">
    <location>
        <begin position="112"/>
        <end position="135"/>
    </location>
</feature>
<proteinExistence type="predicted"/>
<keyword evidence="1" id="KW-1133">Transmembrane helix</keyword>
<evidence type="ECO:0000313" key="2">
    <source>
        <dbReference type="EMBL" id="MBK9717421.1"/>
    </source>
</evidence>
<reference evidence="2 3" key="1">
    <citation type="submission" date="2020-10" db="EMBL/GenBank/DDBJ databases">
        <title>Connecting structure to function with the recovery of over 1000 high-quality activated sludge metagenome-assembled genomes encoding full-length rRNA genes using long-read sequencing.</title>
        <authorList>
            <person name="Singleton C.M."/>
            <person name="Petriglieri F."/>
            <person name="Kristensen J.M."/>
            <person name="Kirkegaard R.H."/>
            <person name="Michaelsen T.Y."/>
            <person name="Andersen M.H."/>
            <person name="Karst S.M."/>
            <person name="Dueholm M.S."/>
            <person name="Nielsen P.H."/>
            <person name="Albertsen M."/>
        </authorList>
    </citation>
    <scope>NUCLEOTIDE SEQUENCE [LARGE SCALE GENOMIC DNA]</scope>
    <source>
        <strain evidence="2">Ribe_18-Q3-R11-54_BAT3C.373</strain>
    </source>
</reference>
<dbReference type="AlphaFoldDB" id="A0A9D7S8M7"/>
<evidence type="ECO:0000256" key="1">
    <source>
        <dbReference type="SAM" id="Phobius"/>
    </source>
</evidence>
<name>A0A9D7S8M7_9BACT</name>
<comment type="caution">
    <text evidence="2">The sequence shown here is derived from an EMBL/GenBank/DDBJ whole genome shotgun (WGS) entry which is preliminary data.</text>
</comment>
<protein>
    <submittedName>
        <fullName evidence="2">Uncharacterized protein</fullName>
    </submittedName>
</protein>
<dbReference type="Proteomes" id="UP000808349">
    <property type="component" value="Unassembled WGS sequence"/>
</dbReference>
<organism evidence="2 3">
    <name type="scientific">Candidatus Defluviibacterium haderslevense</name>
    <dbReference type="NCBI Taxonomy" id="2981993"/>
    <lineage>
        <taxon>Bacteria</taxon>
        <taxon>Pseudomonadati</taxon>
        <taxon>Bacteroidota</taxon>
        <taxon>Saprospiria</taxon>
        <taxon>Saprospirales</taxon>
        <taxon>Saprospiraceae</taxon>
        <taxon>Candidatus Defluviibacterium</taxon>
    </lineage>
</organism>
<keyword evidence="1" id="KW-0472">Membrane</keyword>
<feature type="transmembrane region" description="Helical" evidence="1">
    <location>
        <begin position="81"/>
        <end position="100"/>
    </location>
</feature>
<dbReference type="EMBL" id="JADKFW010000004">
    <property type="protein sequence ID" value="MBK9717421.1"/>
    <property type="molecule type" value="Genomic_DNA"/>
</dbReference>
<feature type="transmembrane region" description="Helical" evidence="1">
    <location>
        <begin position="7"/>
        <end position="31"/>
    </location>
</feature>
<accession>A0A9D7S8M7</accession>
<keyword evidence="1" id="KW-0812">Transmembrane</keyword>
<gene>
    <name evidence="2" type="ORF">IPO85_07895</name>
</gene>
<evidence type="ECO:0000313" key="3">
    <source>
        <dbReference type="Proteomes" id="UP000808349"/>
    </source>
</evidence>
<sequence>MHAPKFILSSVIITLLLLSSVVLVDTCFQFLQHLKNNTTPISVSTFSNQEMVLGMISDSLRAILLCYLFPQLKHAGESIGVGIKFGLTISAIMSTLWLIFGYLELKLEDPNFFLIFDGIIFIIQGILSGIGLHILSKRKLI</sequence>